<name>A0AA38PTV1_9AGAR</name>
<accession>A0AA38PTV1</accession>
<evidence type="ECO:0000256" key="1">
    <source>
        <dbReference type="SAM" id="MobiDB-lite"/>
    </source>
</evidence>
<evidence type="ECO:0000313" key="2">
    <source>
        <dbReference type="EMBL" id="KAJ3981554.1"/>
    </source>
</evidence>
<protein>
    <submittedName>
        <fullName evidence="2">Uncharacterized protein</fullName>
    </submittedName>
</protein>
<comment type="caution">
    <text evidence="2">The sequence shown here is derived from an EMBL/GenBank/DDBJ whole genome shotgun (WGS) entry which is preliminary data.</text>
</comment>
<reference evidence="2" key="1">
    <citation type="submission" date="2022-08" db="EMBL/GenBank/DDBJ databases">
        <authorList>
            <consortium name="DOE Joint Genome Institute"/>
            <person name="Min B."/>
            <person name="Riley R."/>
            <person name="Sierra-Patev S."/>
            <person name="Naranjo-Ortiz M."/>
            <person name="Looney B."/>
            <person name="Konkel Z."/>
            <person name="Slot J.C."/>
            <person name="Sakamoto Y."/>
            <person name="Steenwyk J.L."/>
            <person name="Rokas A."/>
            <person name="Carro J."/>
            <person name="Camarero S."/>
            <person name="Ferreira P."/>
            <person name="Molpeceres G."/>
            <person name="Ruiz-Duenas F.J."/>
            <person name="Serrano A."/>
            <person name="Henrissat B."/>
            <person name="Drula E."/>
            <person name="Hughes K.W."/>
            <person name="Mata J.L."/>
            <person name="Ishikawa N.K."/>
            <person name="Vargas-Isla R."/>
            <person name="Ushijima S."/>
            <person name="Smith C.A."/>
            <person name="Ahrendt S."/>
            <person name="Andreopoulos W."/>
            <person name="He G."/>
            <person name="Labutti K."/>
            <person name="Lipzen A."/>
            <person name="Ng V."/>
            <person name="Sandor L."/>
            <person name="Barry K."/>
            <person name="Martinez A.T."/>
            <person name="Xiao Y."/>
            <person name="Gibbons J.G."/>
            <person name="Terashima K."/>
            <person name="Hibbett D.S."/>
            <person name="Grigoriev I.V."/>
        </authorList>
    </citation>
    <scope>NUCLEOTIDE SEQUENCE</scope>
    <source>
        <strain evidence="2">TFB7829</strain>
    </source>
</reference>
<dbReference type="EMBL" id="MU802108">
    <property type="protein sequence ID" value="KAJ3981554.1"/>
    <property type="molecule type" value="Genomic_DNA"/>
</dbReference>
<feature type="compositionally biased region" description="Polar residues" evidence="1">
    <location>
        <begin position="24"/>
        <end position="34"/>
    </location>
</feature>
<evidence type="ECO:0000313" key="3">
    <source>
        <dbReference type="Proteomes" id="UP001163850"/>
    </source>
</evidence>
<proteinExistence type="predicted"/>
<feature type="region of interest" description="Disordered" evidence="1">
    <location>
        <begin position="1"/>
        <end position="34"/>
    </location>
</feature>
<sequence length="223" mass="24536">MDLHQRPASEDHSSDPGSPPKSPQFRSAPSPDSAQTVISGAFFAGAHAFSINGGSFNNSNGDIHQDIVNDHSYRSNFGNRYGSNRWTQATARAQFHYEQNFAGAGQGGRTSAPPNYRSPIPPIPASEIEQLRMSTALRMDGKGLNTTITLAMDLLANTIRTMPMTRKAMMIRKCTMRNRANHNLVNDKLTMRKQNPNLLALLLRGLASNQTIPLQSCCPPSRW</sequence>
<dbReference type="AlphaFoldDB" id="A0AA38PTV1"/>
<organism evidence="2 3">
    <name type="scientific">Lentinula detonsa</name>
    <dbReference type="NCBI Taxonomy" id="2804962"/>
    <lineage>
        <taxon>Eukaryota</taxon>
        <taxon>Fungi</taxon>
        <taxon>Dikarya</taxon>
        <taxon>Basidiomycota</taxon>
        <taxon>Agaricomycotina</taxon>
        <taxon>Agaricomycetes</taxon>
        <taxon>Agaricomycetidae</taxon>
        <taxon>Agaricales</taxon>
        <taxon>Marasmiineae</taxon>
        <taxon>Omphalotaceae</taxon>
        <taxon>Lentinula</taxon>
    </lineage>
</organism>
<dbReference type="Proteomes" id="UP001163850">
    <property type="component" value="Unassembled WGS sequence"/>
</dbReference>
<feature type="compositionally biased region" description="Basic and acidic residues" evidence="1">
    <location>
        <begin position="1"/>
        <end position="14"/>
    </location>
</feature>
<gene>
    <name evidence="2" type="ORF">F5890DRAFT_519746</name>
</gene>